<dbReference type="Gene3D" id="3.10.290.70">
    <property type="match status" value="1"/>
</dbReference>
<dbReference type="OrthoDB" id="1703270at2759"/>
<protein>
    <recommendedName>
        <fullName evidence="4">40S ribosomal protein S8</fullName>
    </recommendedName>
</protein>
<accession>A0A835IX44</accession>
<keyword evidence="3" id="KW-1185">Reference proteome</keyword>
<comment type="caution">
    <text evidence="2">The sequence shown here is derived from an EMBL/GenBank/DDBJ whole genome shotgun (WGS) entry which is preliminary data.</text>
</comment>
<evidence type="ECO:0000313" key="2">
    <source>
        <dbReference type="EMBL" id="KAF9626780.1"/>
    </source>
</evidence>
<dbReference type="AlphaFoldDB" id="A0A835IX44"/>
<evidence type="ECO:0008006" key="4">
    <source>
        <dbReference type="Google" id="ProtNLM"/>
    </source>
</evidence>
<keyword evidence="1" id="KW-0812">Transmembrane</keyword>
<dbReference type="Proteomes" id="UP000631114">
    <property type="component" value="Unassembled WGS sequence"/>
</dbReference>
<gene>
    <name evidence="2" type="ORF">IFM89_039496</name>
</gene>
<dbReference type="GO" id="GO:0003735">
    <property type="term" value="F:structural constituent of ribosome"/>
    <property type="evidence" value="ECO:0007669"/>
    <property type="project" value="InterPro"/>
</dbReference>
<dbReference type="InterPro" id="IPR001047">
    <property type="entry name" value="Ribosomal_eS8"/>
</dbReference>
<keyword evidence="1" id="KW-0472">Membrane</keyword>
<keyword evidence="1" id="KW-1133">Transmembrane helix</keyword>
<reference evidence="2 3" key="1">
    <citation type="submission" date="2020-10" db="EMBL/GenBank/DDBJ databases">
        <title>The Coptis chinensis genome and diversification of protoberbering-type alkaloids.</title>
        <authorList>
            <person name="Wang B."/>
            <person name="Shu S."/>
            <person name="Song C."/>
            <person name="Liu Y."/>
        </authorList>
    </citation>
    <scope>NUCLEOTIDE SEQUENCE [LARGE SCALE GENOMIC DNA]</scope>
    <source>
        <strain evidence="2">HL-2020</strain>
        <tissue evidence="2">Leaf</tissue>
    </source>
</reference>
<name>A0A835IX44_9MAGN</name>
<organism evidence="2 3">
    <name type="scientific">Coptis chinensis</name>
    <dbReference type="NCBI Taxonomy" id="261450"/>
    <lineage>
        <taxon>Eukaryota</taxon>
        <taxon>Viridiplantae</taxon>
        <taxon>Streptophyta</taxon>
        <taxon>Embryophyta</taxon>
        <taxon>Tracheophyta</taxon>
        <taxon>Spermatophyta</taxon>
        <taxon>Magnoliopsida</taxon>
        <taxon>Ranunculales</taxon>
        <taxon>Ranunculaceae</taxon>
        <taxon>Coptidoideae</taxon>
        <taxon>Coptis</taxon>
    </lineage>
</organism>
<sequence>MLNGGLSYWTLETSHEVVRLSLGRPIFLMWFTMPPTMSLSGLKLWKKKSTAKKEGAEEGEATVEGVKKTQHVLRKLDKCKEEQKLDSHIEEQLGGGRLLACISSHPSQCGRANGYILEGKELEFYMKKLQREKGKGSVGAA</sequence>
<evidence type="ECO:0000256" key="1">
    <source>
        <dbReference type="SAM" id="Phobius"/>
    </source>
</evidence>
<feature type="transmembrane region" description="Helical" evidence="1">
    <location>
        <begin position="26"/>
        <end position="45"/>
    </location>
</feature>
<dbReference type="GO" id="GO:0005840">
    <property type="term" value="C:ribosome"/>
    <property type="evidence" value="ECO:0007669"/>
    <property type="project" value="InterPro"/>
</dbReference>
<dbReference type="GO" id="GO:0006412">
    <property type="term" value="P:translation"/>
    <property type="evidence" value="ECO:0007669"/>
    <property type="project" value="InterPro"/>
</dbReference>
<dbReference type="EMBL" id="JADFTS010000001">
    <property type="protein sequence ID" value="KAF9626780.1"/>
    <property type="molecule type" value="Genomic_DNA"/>
</dbReference>
<evidence type="ECO:0000313" key="3">
    <source>
        <dbReference type="Proteomes" id="UP000631114"/>
    </source>
</evidence>
<dbReference type="PANTHER" id="PTHR10394">
    <property type="entry name" value="40S RIBOSOMAL PROTEIN S8"/>
    <property type="match status" value="1"/>
</dbReference>
<proteinExistence type="predicted"/>